<dbReference type="PANTHER" id="PTHR31001:SF87">
    <property type="entry name" value="COL-21"/>
    <property type="match status" value="1"/>
</dbReference>
<evidence type="ECO:0000313" key="6">
    <source>
        <dbReference type="Proteomes" id="UP000701801"/>
    </source>
</evidence>
<dbReference type="PANTHER" id="PTHR31001">
    <property type="entry name" value="UNCHARACTERIZED TRANSCRIPTIONAL REGULATORY PROTEIN"/>
    <property type="match status" value="1"/>
</dbReference>
<dbReference type="SMART" id="SM00066">
    <property type="entry name" value="GAL4"/>
    <property type="match status" value="1"/>
</dbReference>
<dbReference type="PROSITE" id="PS50048">
    <property type="entry name" value="ZN2_CY6_FUNGAL_2"/>
    <property type="match status" value="1"/>
</dbReference>
<feature type="domain" description="Zn(2)-C6 fungal-type" evidence="4">
    <location>
        <begin position="11"/>
        <end position="42"/>
    </location>
</feature>
<evidence type="ECO:0000256" key="3">
    <source>
        <dbReference type="SAM" id="MobiDB-lite"/>
    </source>
</evidence>
<feature type="region of interest" description="Disordered" evidence="3">
    <location>
        <begin position="44"/>
        <end position="124"/>
    </location>
</feature>
<keyword evidence="6" id="KW-1185">Reference proteome</keyword>
<dbReference type="Gene3D" id="4.10.240.10">
    <property type="entry name" value="Zn(2)-C6 fungal-type DNA-binding domain"/>
    <property type="match status" value="1"/>
</dbReference>
<evidence type="ECO:0000313" key="5">
    <source>
        <dbReference type="EMBL" id="CAG8971810.1"/>
    </source>
</evidence>
<comment type="subcellular location">
    <subcellularLocation>
        <location evidence="1">Nucleus</location>
    </subcellularLocation>
</comment>
<name>A0A9N9LAW1_9HELO</name>
<dbReference type="OrthoDB" id="5344325at2759"/>
<feature type="compositionally biased region" description="Basic and acidic residues" evidence="3">
    <location>
        <begin position="65"/>
        <end position="86"/>
    </location>
</feature>
<comment type="caution">
    <text evidence="5">The sequence shown here is derived from an EMBL/GenBank/DDBJ whole genome shotgun (WGS) entry which is preliminary data.</text>
</comment>
<proteinExistence type="predicted"/>
<dbReference type="InterPro" id="IPR050613">
    <property type="entry name" value="Sec_Metabolite_Reg"/>
</dbReference>
<dbReference type="GO" id="GO:0000981">
    <property type="term" value="F:DNA-binding transcription factor activity, RNA polymerase II-specific"/>
    <property type="evidence" value="ECO:0007669"/>
    <property type="project" value="InterPro"/>
</dbReference>
<gene>
    <name evidence="5" type="ORF">HYALB_00001920</name>
</gene>
<dbReference type="GO" id="GO:0005634">
    <property type="term" value="C:nucleus"/>
    <property type="evidence" value="ECO:0007669"/>
    <property type="project" value="UniProtKB-SubCell"/>
</dbReference>
<dbReference type="InterPro" id="IPR036864">
    <property type="entry name" value="Zn2-C6_fun-type_DNA-bd_sf"/>
</dbReference>
<keyword evidence="2" id="KW-0539">Nucleus</keyword>
<evidence type="ECO:0000259" key="4">
    <source>
        <dbReference type="PROSITE" id="PS50048"/>
    </source>
</evidence>
<dbReference type="GO" id="GO:0008270">
    <property type="term" value="F:zinc ion binding"/>
    <property type="evidence" value="ECO:0007669"/>
    <property type="project" value="InterPro"/>
</dbReference>
<feature type="compositionally biased region" description="Polar residues" evidence="3">
    <location>
        <begin position="44"/>
        <end position="64"/>
    </location>
</feature>
<feature type="compositionally biased region" description="Polar residues" evidence="3">
    <location>
        <begin position="112"/>
        <end position="124"/>
    </location>
</feature>
<dbReference type="AlphaFoldDB" id="A0A9N9LAW1"/>
<dbReference type="Proteomes" id="UP000701801">
    <property type="component" value="Unassembled WGS sequence"/>
</dbReference>
<protein>
    <recommendedName>
        <fullName evidence="4">Zn(2)-C6 fungal-type domain-containing protein</fullName>
    </recommendedName>
</protein>
<evidence type="ECO:0000256" key="2">
    <source>
        <dbReference type="ARBA" id="ARBA00023242"/>
    </source>
</evidence>
<dbReference type="InterPro" id="IPR001138">
    <property type="entry name" value="Zn2Cys6_DnaBD"/>
</dbReference>
<dbReference type="EMBL" id="CAJVRM010000028">
    <property type="protein sequence ID" value="CAG8971810.1"/>
    <property type="molecule type" value="Genomic_DNA"/>
</dbReference>
<organism evidence="5 6">
    <name type="scientific">Hymenoscyphus albidus</name>
    <dbReference type="NCBI Taxonomy" id="595503"/>
    <lineage>
        <taxon>Eukaryota</taxon>
        <taxon>Fungi</taxon>
        <taxon>Dikarya</taxon>
        <taxon>Ascomycota</taxon>
        <taxon>Pezizomycotina</taxon>
        <taxon>Leotiomycetes</taxon>
        <taxon>Helotiales</taxon>
        <taxon>Helotiaceae</taxon>
        <taxon>Hymenoscyphus</taxon>
    </lineage>
</organism>
<accession>A0A9N9LAW1</accession>
<feature type="compositionally biased region" description="Low complexity" evidence="3">
    <location>
        <begin position="97"/>
        <end position="106"/>
    </location>
</feature>
<reference evidence="5" key="1">
    <citation type="submission" date="2021-07" db="EMBL/GenBank/DDBJ databases">
        <authorList>
            <person name="Durling M."/>
        </authorList>
    </citation>
    <scope>NUCLEOTIDE SEQUENCE</scope>
</reference>
<dbReference type="SUPFAM" id="SSF57701">
    <property type="entry name" value="Zn2/Cys6 DNA-binding domain"/>
    <property type="match status" value="1"/>
</dbReference>
<evidence type="ECO:0000256" key="1">
    <source>
        <dbReference type="ARBA" id="ARBA00004123"/>
    </source>
</evidence>
<sequence length="150" mass="16903">MQQPRKRAIASCSQCYLRKQKCDRQYPCCHCIRRRRPEICSYAVQHSSSSDGVRNASKSTQENRVSGDAHNIADDYRGLKRVRQENVDQGEEDNDNDNSNSPTSPDLHGRGQNETGQDTSESSELGLQLGQATMIIYLWPLATRTMAPKT</sequence>